<comment type="catalytic activity">
    <reaction evidence="1">
        <text>ATP + protein L-histidine = ADP + protein N-phospho-L-histidine.</text>
        <dbReference type="EC" id="2.7.13.3"/>
    </reaction>
</comment>
<dbReference type="SUPFAM" id="SSF47384">
    <property type="entry name" value="Homodimeric domain of signal transducing histidine kinase"/>
    <property type="match status" value="1"/>
</dbReference>
<dbReference type="Gene3D" id="3.40.50.2300">
    <property type="match status" value="1"/>
</dbReference>
<dbReference type="RefSeq" id="WP_264324077.1">
    <property type="nucleotide sequence ID" value="NZ_JADEXQ010000013.1"/>
</dbReference>
<dbReference type="CDD" id="cd00082">
    <property type="entry name" value="HisKA"/>
    <property type="match status" value="1"/>
</dbReference>
<dbReference type="InterPro" id="IPR011006">
    <property type="entry name" value="CheY-like_superfamily"/>
</dbReference>
<dbReference type="InterPro" id="IPR001789">
    <property type="entry name" value="Sig_transdc_resp-reg_receiver"/>
</dbReference>
<dbReference type="AlphaFoldDB" id="A0A928VMR7"/>
<dbReference type="SMART" id="SM00388">
    <property type="entry name" value="HisKA"/>
    <property type="match status" value="1"/>
</dbReference>
<organism evidence="13 14">
    <name type="scientific">Romeriopsis navalis LEGE 11480</name>
    <dbReference type="NCBI Taxonomy" id="2777977"/>
    <lineage>
        <taxon>Bacteria</taxon>
        <taxon>Bacillati</taxon>
        <taxon>Cyanobacteriota</taxon>
        <taxon>Cyanophyceae</taxon>
        <taxon>Leptolyngbyales</taxon>
        <taxon>Leptolyngbyaceae</taxon>
        <taxon>Romeriopsis</taxon>
        <taxon>Romeriopsis navalis</taxon>
    </lineage>
</organism>
<feature type="domain" description="Phytochrome chromophore attachment site" evidence="10">
    <location>
        <begin position="167"/>
        <end position="321"/>
    </location>
</feature>
<dbReference type="PROSITE" id="PS50110">
    <property type="entry name" value="RESPONSE_REGULATORY"/>
    <property type="match status" value="1"/>
</dbReference>
<evidence type="ECO:0000256" key="8">
    <source>
        <dbReference type="ARBA" id="ARBA00074306"/>
    </source>
</evidence>
<dbReference type="InterPro" id="IPR003661">
    <property type="entry name" value="HisK_dim/P_dom"/>
</dbReference>
<comment type="similarity">
    <text evidence="2">In the N-terminal section; belongs to the phytochrome family.</text>
</comment>
<sequence length="737" mass="81158">MSSSSALPFRVTVSPSLLGRIVLLLEEFAGHQGIFITNLRSVTNVVAAELTHQESLALAEVSAGYAVVVADGFSVLLQAQSVRSQCQLNLSFVPDAINQFLADLDGALDVGPVACNAATRQTEFTLRLMALCVASPVAGDAAPDVAQLIEQSELLHQVTKTIGQSLELPNILETAVHRVREFLQVDRLLIHQFDIPAPICVRSLDDDAPVATPVDGVTYESCAHDAIPSVLNQMGDHWVNASRNLREKYQSGLIMSKTHIEGIPELAEVLQFPPIAQVKSELTTPILVQGELWGLLIAHQCDRERRWEQANRKFLQQIVDHLSIAIYQARLFSQLQDQAASLEQVVASRTQELRTALMAAQAADVAKSEFLATMSHELRTPLTCIIGMAATLMRTPKHELLSAERQQSHLQIIHDRGAGLLALINDILELSNIESGRTVLNIRRFYLSQLANRTLREIEDKAQAKQIGLVLDLPPGFATEDQFDADPQRVRQILLNLLSNAVKFTPVGGTVTLRIRLTPHGVMFQVEDTGIGIELKQQPLIFQKFQQLDSSYQRKYEGTGLGLALTKQLVELQGGQIKFTSEVDVGSVFTVTLPKQAIDPADLPDELTMMPVYMRVMLVEGSEAQATLMCDLLTAADYQVVLMQDLEIAAYQLDAAYPNIVILNCDQPYTADIINQFCETLKSRQIRLLAVVPQGQSIDDYRHLAADDYLLTTVGQPEQLVDKVMALSSSIMLPTTA</sequence>
<dbReference type="InterPro" id="IPR016132">
    <property type="entry name" value="Phyto_chromo_attachment"/>
</dbReference>
<dbReference type="PANTHER" id="PTHR43711:SF26">
    <property type="entry name" value="SENSOR HISTIDINE KINASE RCSC"/>
    <property type="match status" value="1"/>
</dbReference>
<dbReference type="InterPro" id="IPR004358">
    <property type="entry name" value="Sig_transdc_His_kin-like_C"/>
</dbReference>
<evidence type="ECO:0000256" key="6">
    <source>
        <dbReference type="ARBA" id="ARBA00022777"/>
    </source>
</evidence>
<dbReference type="Gene3D" id="3.30.450.40">
    <property type="match status" value="1"/>
</dbReference>
<gene>
    <name evidence="13" type="ORF">IQ266_05715</name>
</gene>
<dbReference type="SMART" id="SM00065">
    <property type="entry name" value="GAF"/>
    <property type="match status" value="1"/>
</dbReference>
<dbReference type="InterPro" id="IPR003594">
    <property type="entry name" value="HATPase_dom"/>
</dbReference>
<dbReference type="InterPro" id="IPR036890">
    <property type="entry name" value="HATPase_C_sf"/>
</dbReference>
<evidence type="ECO:0000256" key="5">
    <source>
        <dbReference type="ARBA" id="ARBA00022679"/>
    </source>
</evidence>
<feature type="domain" description="Response regulatory" evidence="12">
    <location>
        <begin position="615"/>
        <end position="727"/>
    </location>
</feature>
<dbReference type="SUPFAM" id="SSF55874">
    <property type="entry name" value="ATPase domain of HSP90 chaperone/DNA topoisomerase II/histidine kinase"/>
    <property type="match status" value="1"/>
</dbReference>
<keyword evidence="6" id="KW-0418">Kinase</keyword>
<dbReference type="PANTHER" id="PTHR43711">
    <property type="entry name" value="TWO-COMPONENT HISTIDINE KINASE"/>
    <property type="match status" value="1"/>
</dbReference>
<dbReference type="InterPro" id="IPR005467">
    <property type="entry name" value="His_kinase_dom"/>
</dbReference>
<evidence type="ECO:0000313" key="13">
    <source>
        <dbReference type="EMBL" id="MBE9029257.1"/>
    </source>
</evidence>
<dbReference type="Pfam" id="PF01590">
    <property type="entry name" value="GAF"/>
    <property type="match status" value="1"/>
</dbReference>
<dbReference type="EC" id="2.7.13.3" evidence="3"/>
<evidence type="ECO:0000256" key="4">
    <source>
        <dbReference type="ARBA" id="ARBA00022553"/>
    </source>
</evidence>
<protein>
    <recommendedName>
        <fullName evidence="8">Circadian input-output histidine kinase CikA</fullName>
        <ecNumber evidence="3">2.7.13.3</ecNumber>
    </recommendedName>
</protein>
<comment type="caution">
    <text evidence="9">Lacks conserved residue(s) required for the propagation of feature annotation.</text>
</comment>
<dbReference type="InterPro" id="IPR050736">
    <property type="entry name" value="Sensor_HK_Regulatory"/>
</dbReference>
<dbReference type="Gene3D" id="3.30.565.10">
    <property type="entry name" value="Histidine kinase-like ATPase, C-terminal domain"/>
    <property type="match status" value="1"/>
</dbReference>
<dbReference type="InterPro" id="IPR029016">
    <property type="entry name" value="GAF-like_dom_sf"/>
</dbReference>
<dbReference type="SMART" id="SM00387">
    <property type="entry name" value="HATPase_c"/>
    <property type="match status" value="1"/>
</dbReference>
<dbReference type="Gene3D" id="1.10.287.130">
    <property type="match status" value="1"/>
</dbReference>
<evidence type="ECO:0000259" key="10">
    <source>
        <dbReference type="PROSITE" id="PS50046"/>
    </source>
</evidence>
<feature type="domain" description="Histidine kinase" evidence="11">
    <location>
        <begin position="373"/>
        <end position="597"/>
    </location>
</feature>
<dbReference type="Proteomes" id="UP000625316">
    <property type="component" value="Unassembled WGS sequence"/>
</dbReference>
<accession>A0A928VMR7</accession>
<comment type="caution">
    <text evidence="13">The sequence shown here is derived from an EMBL/GenBank/DDBJ whole genome shotgun (WGS) entry which is preliminary data.</text>
</comment>
<evidence type="ECO:0000259" key="11">
    <source>
        <dbReference type="PROSITE" id="PS50109"/>
    </source>
</evidence>
<evidence type="ECO:0000256" key="3">
    <source>
        <dbReference type="ARBA" id="ARBA00012438"/>
    </source>
</evidence>
<keyword evidence="7" id="KW-0902">Two-component regulatory system</keyword>
<dbReference type="FunFam" id="3.30.565.10:FF:000010">
    <property type="entry name" value="Sensor histidine kinase RcsC"/>
    <property type="match status" value="1"/>
</dbReference>
<dbReference type="PROSITE" id="PS50109">
    <property type="entry name" value="HIS_KIN"/>
    <property type="match status" value="1"/>
</dbReference>
<dbReference type="GO" id="GO:0000155">
    <property type="term" value="F:phosphorelay sensor kinase activity"/>
    <property type="evidence" value="ECO:0007669"/>
    <property type="project" value="InterPro"/>
</dbReference>
<proteinExistence type="inferred from homology"/>
<evidence type="ECO:0000259" key="12">
    <source>
        <dbReference type="PROSITE" id="PS50110"/>
    </source>
</evidence>
<dbReference type="Pfam" id="PF00512">
    <property type="entry name" value="HisKA"/>
    <property type="match status" value="1"/>
</dbReference>
<evidence type="ECO:0000256" key="9">
    <source>
        <dbReference type="PROSITE-ProRule" id="PRU00169"/>
    </source>
</evidence>
<evidence type="ECO:0000256" key="2">
    <source>
        <dbReference type="ARBA" id="ARBA00006402"/>
    </source>
</evidence>
<dbReference type="InterPro" id="IPR036097">
    <property type="entry name" value="HisK_dim/P_sf"/>
</dbReference>
<keyword evidence="4" id="KW-0597">Phosphoprotein</keyword>
<dbReference type="PRINTS" id="PR00344">
    <property type="entry name" value="BCTRLSENSOR"/>
</dbReference>
<evidence type="ECO:0000256" key="1">
    <source>
        <dbReference type="ARBA" id="ARBA00000085"/>
    </source>
</evidence>
<dbReference type="SUPFAM" id="SSF52172">
    <property type="entry name" value="CheY-like"/>
    <property type="match status" value="1"/>
</dbReference>
<dbReference type="CDD" id="cd16922">
    <property type="entry name" value="HATPase_EvgS-ArcB-TorS-like"/>
    <property type="match status" value="1"/>
</dbReference>
<dbReference type="PROSITE" id="PS50046">
    <property type="entry name" value="PHYTOCHROME_2"/>
    <property type="match status" value="1"/>
</dbReference>
<keyword evidence="5" id="KW-0808">Transferase</keyword>
<dbReference type="InterPro" id="IPR003018">
    <property type="entry name" value="GAF"/>
</dbReference>
<dbReference type="Pfam" id="PF02518">
    <property type="entry name" value="HATPase_c"/>
    <property type="match status" value="1"/>
</dbReference>
<keyword evidence="14" id="KW-1185">Reference proteome</keyword>
<dbReference type="SUPFAM" id="SSF55781">
    <property type="entry name" value="GAF domain-like"/>
    <property type="match status" value="1"/>
</dbReference>
<evidence type="ECO:0000313" key="14">
    <source>
        <dbReference type="Proteomes" id="UP000625316"/>
    </source>
</evidence>
<reference evidence="13" key="1">
    <citation type="submission" date="2020-10" db="EMBL/GenBank/DDBJ databases">
        <authorList>
            <person name="Castelo-Branco R."/>
            <person name="Eusebio N."/>
            <person name="Adriana R."/>
            <person name="Vieira A."/>
            <person name="Brugerolle De Fraissinette N."/>
            <person name="Rezende De Castro R."/>
            <person name="Schneider M.P."/>
            <person name="Vasconcelos V."/>
            <person name="Leao P.N."/>
        </authorList>
    </citation>
    <scope>NUCLEOTIDE SEQUENCE</scope>
    <source>
        <strain evidence="13">LEGE 11480</strain>
    </source>
</reference>
<evidence type="ECO:0000256" key="7">
    <source>
        <dbReference type="ARBA" id="ARBA00023012"/>
    </source>
</evidence>
<name>A0A928VMR7_9CYAN</name>
<dbReference type="EMBL" id="JADEXQ010000013">
    <property type="protein sequence ID" value="MBE9029257.1"/>
    <property type="molecule type" value="Genomic_DNA"/>
</dbReference>